<dbReference type="SUPFAM" id="SSF52980">
    <property type="entry name" value="Restriction endonuclease-like"/>
    <property type="match status" value="1"/>
</dbReference>
<name>A0A9D4ZH32_ADICA</name>
<dbReference type="InterPro" id="IPR011335">
    <property type="entry name" value="Restrct_endonuc-II-like"/>
</dbReference>
<dbReference type="PANTHER" id="PTHR46609">
    <property type="entry name" value="EXONUCLEASE, PHAGE-TYPE/RECB, C-TERMINAL DOMAIN-CONTAINING PROTEIN"/>
    <property type="match status" value="1"/>
</dbReference>
<proteinExistence type="predicted"/>
<feature type="domain" description="YqaJ viral recombinase" evidence="1">
    <location>
        <begin position="71"/>
        <end position="211"/>
    </location>
</feature>
<dbReference type="Pfam" id="PF09588">
    <property type="entry name" value="YqaJ"/>
    <property type="match status" value="1"/>
</dbReference>
<keyword evidence="3" id="KW-1185">Reference proteome</keyword>
<reference evidence="2" key="1">
    <citation type="submission" date="2021-01" db="EMBL/GenBank/DDBJ databases">
        <title>Adiantum capillus-veneris genome.</title>
        <authorList>
            <person name="Fang Y."/>
            <person name="Liao Q."/>
        </authorList>
    </citation>
    <scope>NUCLEOTIDE SEQUENCE</scope>
    <source>
        <strain evidence="2">H3</strain>
        <tissue evidence="2">Leaf</tissue>
    </source>
</reference>
<dbReference type="GO" id="GO:0006281">
    <property type="term" value="P:DNA repair"/>
    <property type="evidence" value="ECO:0007669"/>
    <property type="project" value="UniProtKB-ARBA"/>
</dbReference>
<dbReference type="InterPro" id="IPR051703">
    <property type="entry name" value="NF-kappa-B_Signaling_Reg"/>
</dbReference>
<organism evidence="2 3">
    <name type="scientific">Adiantum capillus-veneris</name>
    <name type="common">Maidenhair fern</name>
    <dbReference type="NCBI Taxonomy" id="13818"/>
    <lineage>
        <taxon>Eukaryota</taxon>
        <taxon>Viridiplantae</taxon>
        <taxon>Streptophyta</taxon>
        <taxon>Embryophyta</taxon>
        <taxon>Tracheophyta</taxon>
        <taxon>Polypodiopsida</taxon>
        <taxon>Polypodiidae</taxon>
        <taxon>Polypodiales</taxon>
        <taxon>Pteridineae</taxon>
        <taxon>Pteridaceae</taxon>
        <taxon>Vittarioideae</taxon>
        <taxon>Adiantum</taxon>
    </lineage>
</organism>
<evidence type="ECO:0000313" key="2">
    <source>
        <dbReference type="EMBL" id="KAI5072910.1"/>
    </source>
</evidence>
<dbReference type="CDD" id="cd22343">
    <property type="entry name" value="PDDEXK_lambda_exonuclease-like"/>
    <property type="match status" value="1"/>
</dbReference>
<dbReference type="Gene3D" id="3.90.320.10">
    <property type="match status" value="1"/>
</dbReference>
<protein>
    <recommendedName>
        <fullName evidence="1">YqaJ viral recombinase domain-containing protein</fullName>
    </recommendedName>
</protein>
<comment type="caution">
    <text evidence="2">The sequence shown here is derived from an EMBL/GenBank/DDBJ whole genome shotgun (WGS) entry which is preliminary data.</text>
</comment>
<dbReference type="PANTHER" id="PTHR46609:SF6">
    <property type="entry name" value="EXONUCLEASE, PHAGE-TYPE_RECB, C-TERMINAL DOMAIN-CONTAINING PROTEIN-RELATED"/>
    <property type="match status" value="1"/>
</dbReference>
<dbReference type="Proteomes" id="UP000886520">
    <property type="component" value="Chromosome 12"/>
</dbReference>
<gene>
    <name evidence="2" type="ORF">GOP47_0013016</name>
</gene>
<dbReference type="AlphaFoldDB" id="A0A9D4ZH32"/>
<accession>A0A9D4ZH32</accession>
<dbReference type="EMBL" id="JABFUD020000012">
    <property type="protein sequence ID" value="KAI5072910.1"/>
    <property type="molecule type" value="Genomic_DNA"/>
</dbReference>
<sequence>MIWALQRICKRAAPTPLLYTTSTASASRKRTRSADTQTVEPAVAAVDAAAVAPGGDSEQEIPLVLKQRTEQWQELRQDRLTASTFASVLGFFGNFRRTEVWAQKLGLLKPFPGNTATDWGIKREAEAIQMYEEFTGMTVKYLAFKIYQEGDKRKEWIGGSPDGLVEPGLPEASSGILEVKCPYNSGKPEFCVPWSEVPFHHMPQIQGLMEILDRDWLDVFVWTMNGCALFRVERDPDYWELIFDVLKDFWWGSVVPGKRALESQKKIDVNVFKPILRHKMTPTAVRESKRLSKKALLITKFLV</sequence>
<dbReference type="InterPro" id="IPR019080">
    <property type="entry name" value="YqaJ_viral_recombinase"/>
</dbReference>
<evidence type="ECO:0000259" key="1">
    <source>
        <dbReference type="Pfam" id="PF09588"/>
    </source>
</evidence>
<dbReference type="InterPro" id="IPR011604">
    <property type="entry name" value="PDDEXK-like_dom_sf"/>
</dbReference>
<evidence type="ECO:0000313" key="3">
    <source>
        <dbReference type="Proteomes" id="UP000886520"/>
    </source>
</evidence>
<dbReference type="OrthoDB" id="421276at2759"/>